<keyword evidence="4 5" id="KW-0574">Periplasm</keyword>
<keyword evidence="3" id="KW-0732">Signal</keyword>
<dbReference type="Pfam" id="PF13416">
    <property type="entry name" value="SBP_bac_8"/>
    <property type="match status" value="1"/>
</dbReference>
<comment type="similarity">
    <text evidence="5">Belongs to the bacterial solute-binding protein PotD/PotF family.</text>
</comment>
<organism evidence="6 7">
    <name type="scientific">Candidatus Legionella polyplacis</name>
    <dbReference type="NCBI Taxonomy" id="2005262"/>
    <lineage>
        <taxon>Bacteria</taxon>
        <taxon>Pseudomonadati</taxon>
        <taxon>Pseudomonadota</taxon>
        <taxon>Gammaproteobacteria</taxon>
        <taxon>Legionellales</taxon>
        <taxon>Legionellaceae</taxon>
        <taxon>Legionella</taxon>
    </lineage>
</organism>
<reference evidence="6" key="1">
    <citation type="submission" date="2023-09" db="EMBL/GenBank/DDBJ databases">
        <title>Genomes of two closely related lineages of the louse Polyplax serrata with different host specificities.</title>
        <authorList>
            <person name="Martinu J."/>
            <person name="Tarabai H."/>
            <person name="Stefka J."/>
            <person name="Hypsa V."/>
        </authorList>
    </citation>
    <scope>NUCLEOTIDE SEQUENCE [LARGE SCALE GENOMIC DNA]</scope>
    <source>
        <strain evidence="6">98ZLc_SE</strain>
    </source>
</reference>
<dbReference type="RefSeq" id="WP_338516120.1">
    <property type="nucleotide sequence ID" value="NZ_CP135137.1"/>
</dbReference>
<evidence type="ECO:0000313" key="6">
    <source>
        <dbReference type="EMBL" id="WWR11555.1"/>
    </source>
</evidence>
<dbReference type="PIRSF" id="PIRSF019574">
    <property type="entry name" value="Periplasmic_polyamine_BP"/>
    <property type="match status" value="1"/>
</dbReference>
<name>A0ABZ2GVR9_9GAMM</name>
<dbReference type="CDD" id="cd13590">
    <property type="entry name" value="PBP2_PotD_PotF_like"/>
    <property type="match status" value="1"/>
</dbReference>
<dbReference type="SUPFAM" id="SSF53850">
    <property type="entry name" value="Periplasmic binding protein-like II"/>
    <property type="match status" value="1"/>
</dbReference>
<dbReference type="InterPro" id="IPR006059">
    <property type="entry name" value="SBP"/>
</dbReference>
<comment type="subcellular location">
    <subcellularLocation>
        <location evidence="1 5">Periplasm</location>
    </subcellularLocation>
</comment>
<accession>A0ABZ2GVR9</accession>
<evidence type="ECO:0000256" key="5">
    <source>
        <dbReference type="PIRNR" id="PIRNR019574"/>
    </source>
</evidence>
<dbReference type="Gene3D" id="3.40.190.10">
    <property type="entry name" value="Periplasmic binding protein-like II"/>
    <property type="match status" value="2"/>
</dbReference>
<protein>
    <recommendedName>
        <fullName evidence="5">Putrescine-binding periplasmic protein</fullName>
    </recommendedName>
</protein>
<dbReference type="EMBL" id="CP135137">
    <property type="protein sequence ID" value="WWR11555.1"/>
    <property type="molecule type" value="Genomic_DNA"/>
</dbReference>
<gene>
    <name evidence="6" type="ORF">RQL39_00045</name>
</gene>
<dbReference type="PANTHER" id="PTHR30222">
    <property type="entry name" value="SPERMIDINE/PUTRESCINE-BINDING PERIPLASMIC PROTEIN"/>
    <property type="match status" value="1"/>
</dbReference>
<keyword evidence="2 5" id="KW-0813">Transport</keyword>
<dbReference type="Proteomes" id="UP001368618">
    <property type="component" value="Chromosome"/>
</dbReference>
<evidence type="ECO:0000256" key="3">
    <source>
        <dbReference type="ARBA" id="ARBA00022729"/>
    </source>
</evidence>
<keyword evidence="7" id="KW-1185">Reference proteome</keyword>
<dbReference type="PANTHER" id="PTHR30222:SF17">
    <property type="entry name" value="SPERMIDINE_PUTRESCINE-BINDING PERIPLASMIC PROTEIN"/>
    <property type="match status" value="1"/>
</dbReference>
<evidence type="ECO:0000313" key="7">
    <source>
        <dbReference type="Proteomes" id="UP001368618"/>
    </source>
</evidence>
<proteinExistence type="inferred from homology"/>
<comment type="function">
    <text evidence="5">Required for the activity of the bacterial periplasmic transport system of putrescine.</text>
</comment>
<dbReference type="PRINTS" id="PR00909">
    <property type="entry name" value="SPERMDNBNDNG"/>
</dbReference>
<dbReference type="InterPro" id="IPR001188">
    <property type="entry name" value="Sperm_putr-bd"/>
</dbReference>
<evidence type="ECO:0000256" key="2">
    <source>
        <dbReference type="ARBA" id="ARBA00022448"/>
    </source>
</evidence>
<evidence type="ECO:0000256" key="4">
    <source>
        <dbReference type="ARBA" id="ARBA00022764"/>
    </source>
</evidence>
<evidence type="ECO:0000256" key="1">
    <source>
        <dbReference type="ARBA" id="ARBA00004418"/>
    </source>
</evidence>
<sequence length="343" mass="40204">MKNIIILFLLIVISNSVFAKKSIINIYIWGGEIPESVIQKFEKETGIQVNFSTYDNNETMYTKLKTSKSNIYDIILPSSYFVERMKIQGMLQHINHQQLPNLKNLDHHFLHHYYDFNNQYSVPITWGATGIFYNNTKINSPLNSWKNLWNKTWKNQLILLDDSREIFSISLISLGYNPNDKNPNHIKQAFKHLLKLIPNIKLFASDNIQSIIVDEDAIIGAVWNSDILKSKKENKHIKFYYPKEGFIVWIDCLAIPKNPPHIKEAYKFINFILKPDISKQITLIEGLATTNYKSFISLPKSIKINSIIYPSNKILNRAYFQRDLGEKTLKLYNEYWQELKMSF</sequence>